<feature type="compositionally biased region" description="Low complexity" evidence="1">
    <location>
        <begin position="22"/>
        <end position="32"/>
    </location>
</feature>
<dbReference type="RefSeq" id="WP_065411132.1">
    <property type="nucleotide sequence ID" value="NZ_MAYT01000027.1"/>
</dbReference>
<reference evidence="4" key="1">
    <citation type="submission" date="2016-05" db="EMBL/GenBank/DDBJ databases">
        <authorList>
            <person name="Liu B."/>
            <person name="Wang J."/>
            <person name="Zhu Y."/>
            <person name="Liu G."/>
            <person name="Chen Q."/>
            <person name="Chen Z."/>
            <person name="Lan J."/>
            <person name="Che J."/>
            <person name="Ge C."/>
            <person name="Shi H."/>
            <person name="Pan Z."/>
            <person name="Liu X."/>
        </authorList>
    </citation>
    <scope>NUCLEOTIDE SEQUENCE [LARGE SCALE GENOMIC DNA]</scope>
    <source>
        <strain evidence="4">FJAT-27215</strain>
    </source>
</reference>
<name>A0A1B9AML4_9BACI</name>
<dbReference type="InterPro" id="IPR025623">
    <property type="entry name" value="YusW"/>
</dbReference>
<comment type="caution">
    <text evidence="3">The sequence shown here is derived from an EMBL/GenBank/DDBJ whole genome shotgun (WGS) entry which is preliminary data.</text>
</comment>
<protein>
    <recommendedName>
        <fullName evidence="5">YusW-like protein</fullName>
    </recommendedName>
</protein>
<keyword evidence="2" id="KW-0732">Signal</keyword>
<feature type="region of interest" description="Disordered" evidence="1">
    <location>
        <begin position="22"/>
        <end position="48"/>
    </location>
</feature>
<evidence type="ECO:0000313" key="3">
    <source>
        <dbReference type="EMBL" id="OCA85164.1"/>
    </source>
</evidence>
<evidence type="ECO:0000256" key="1">
    <source>
        <dbReference type="SAM" id="MobiDB-lite"/>
    </source>
</evidence>
<dbReference type="Proteomes" id="UP000092578">
    <property type="component" value="Unassembled WGS sequence"/>
</dbReference>
<evidence type="ECO:0008006" key="5">
    <source>
        <dbReference type="Google" id="ProtNLM"/>
    </source>
</evidence>
<accession>A0A1B9AML4</accession>
<dbReference type="EMBL" id="MAYT01000027">
    <property type="protein sequence ID" value="OCA85164.1"/>
    <property type="molecule type" value="Genomic_DNA"/>
</dbReference>
<evidence type="ECO:0000256" key="2">
    <source>
        <dbReference type="SAM" id="SignalP"/>
    </source>
</evidence>
<dbReference type="Pfam" id="PF14039">
    <property type="entry name" value="YusW"/>
    <property type="match status" value="1"/>
</dbReference>
<keyword evidence="4" id="KW-1185">Reference proteome</keyword>
<feature type="chain" id="PRO_5038412357" description="YusW-like protein" evidence="2">
    <location>
        <begin position="18"/>
        <end position="153"/>
    </location>
</feature>
<evidence type="ECO:0000313" key="4">
    <source>
        <dbReference type="Proteomes" id="UP000092578"/>
    </source>
</evidence>
<gene>
    <name evidence="3" type="ORF">A8F95_10820</name>
</gene>
<sequence length="153" mass="16841">MKGIILAVLLASAFPLAGCANNDNDNNNDQDQVQTQPEKAPVKGDGANASYPFTSFDLDVDLNGKDDAIDVDYDQDKKGTEASYVNQTKNQNLQGDAAMKELDEIFSSFAFNERTPDDEVLKSVEQAFDIPKDARSVELEINFAGGPEKKYRR</sequence>
<proteinExistence type="predicted"/>
<dbReference type="AlphaFoldDB" id="A0A1B9AML4"/>
<organism evidence="3 4">
    <name type="scientific">Pseudobacillus wudalianchiensis</name>
    <dbReference type="NCBI Taxonomy" id="1743143"/>
    <lineage>
        <taxon>Bacteria</taxon>
        <taxon>Bacillati</taxon>
        <taxon>Bacillota</taxon>
        <taxon>Bacilli</taxon>
        <taxon>Bacillales</taxon>
        <taxon>Bacillaceae</taxon>
        <taxon>Pseudobacillus</taxon>
    </lineage>
</organism>
<feature type="signal peptide" evidence="2">
    <location>
        <begin position="1"/>
        <end position="17"/>
    </location>
</feature>